<dbReference type="EMBL" id="QWLL01000005">
    <property type="protein sequence ID" value="RII80246.1"/>
    <property type="molecule type" value="Genomic_DNA"/>
</dbReference>
<protein>
    <submittedName>
        <fullName evidence="1">Uncharacterized protein</fullName>
    </submittedName>
</protein>
<sequence>MSVIDCDYLPQPEPITFPPELALLIVRKAAAMAEAFESKALDQMTADVSRALRDGMEPRRIIRQMGL</sequence>
<dbReference type="AlphaFoldDB" id="A0A399MHM3"/>
<evidence type="ECO:0000313" key="1">
    <source>
        <dbReference type="EMBL" id="RII80246.1"/>
    </source>
</evidence>
<accession>A0A399MHM3</accession>
<evidence type="ECO:0000313" key="2">
    <source>
        <dbReference type="Proteomes" id="UP000265875"/>
    </source>
</evidence>
<dbReference type="Proteomes" id="UP000265875">
    <property type="component" value="Unassembled WGS sequence"/>
</dbReference>
<proteinExistence type="predicted"/>
<dbReference type="RefSeq" id="WP_119368526.1">
    <property type="nucleotide sequence ID" value="NZ_QWLL01000005.1"/>
</dbReference>
<gene>
    <name evidence="1" type="ORF">D0894_01345</name>
</gene>
<reference evidence="1 2" key="1">
    <citation type="submission" date="2018-08" db="EMBL/GenBank/DDBJ databases">
        <title>Draft genome sequence of the cyanotroph, Pseudomonas monteilii BCN3.</title>
        <authorList>
            <person name="Jones L.B."/>
            <person name="Kunz D.A."/>
        </authorList>
    </citation>
    <scope>NUCLEOTIDE SEQUENCE [LARGE SCALE GENOMIC DNA]</scope>
    <source>
        <strain evidence="1 2">BCN3</strain>
    </source>
</reference>
<name>A0A399MHM3_9PSED</name>
<organism evidence="1 2">
    <name type="scientific">Pseudomonas monteilii</name>
    <dbReference type="NCBI Taxonomy" id="76759"/>
    <lineage>
        <taxon>Bacteria</taxon>
        <taxon>Pseudomonadati</taxon>
        <taxon>Pseudomonadota</taxon>
        <taxon>Gammaproteobacteria</taxon>
        <taxon>Pseudomonadales</taxon>
        <taxon>Pseudomonadaceae</taxon>
        <taxon>Pseudomonas</taxon>
    </lineage>
</organism>
<comment type="caution">
    <text evidence="1">The sequence shown here is derived from an EMBL/GenBank/DDBJ whole genome shotgun (WGS) entry which is preliminary data.</text>
</comment>